<proteinExistence type="predicted"/>
<name>A0A2Z2HJ90_9ARCH</name>
<sequence length="45" mass="5152">MDDSNFPNGVCKQCHRPVTVLIRKNELHEGGIRYVCKQCGYVSKK</sequence>
<reference evidence="1 2" key="1">
    <citation type="journal article" date="2017" name="Environ. Microbiol.">
        <title>Genome and epigenome of a novel marine Thaumarchaeota strain suggest viral infection, phosphorothioation DNA modification and multiple restriction systems.</title>
        <authorList>
            <person name="Ahlgren N.A."/>
            <person name="Chen Y."/>
            <person name="Needham D.M."/>
            <person name="Parada A.E."/>
            <person name="Sachdeva R."/>
            <person name="Trinh V."/>
            <person name="Chen T."/>
            <person name="Fuhrman J.A."/>
        </authorList>
    </citation>
    <scope>NUCLEOTIDE SEQUENCE [LARGE SCALE GENOMIC DNA]</scope>
    <source>
        <strain evidence="1 2">SPOT01</strain>
    </source>
</reference>
<accession>A0A2Z2HJ90</accession>
<keyword evidence="2" id="KW-1185">Reference proteome</keyword>
<dbReference type="EMBL" id="CP021324">
    <property type="protein sequence ID" value="ARS64174.1"/>
    <property type="molecule type" value="Genomic_DNA"/>
</dbReference>
<dbReference type="AlphaFoldDB" id="A0A2Z2HJ90"/>
<evidence type="ECO:0000313" key="1">
    <source>
        <dbReference type="EMBL" id="ARS64174.1"/>
    </source>
</evidence>
<dbReference type="KEGG" id="nct:NMSP_0553"/>
<evidence type="ECO:0000313" key="2">
    <source>
        <dbReference type="Proteomes" id="UP000249949"/>
    </source>
</evidence>
<dbReference type="Proteomes" id="UP000249949">
    <property type="component" value="Chromosome"/>
</dbReference>
<gene>
    <name evidence="1" type="ORF">NMSP_0553</name>
</gene>
<protein>
    <submittedName>
        <fullName evidence="1">Uncharacterized protein</fullName>
    </submittedName>
</protein>
<organism evidence="1 2">
    <name type="scientific">Candidatus Nitrosomarinus catalinensis</name>
    <dbReference type="NCBI Taxonomy" id="1898749"/>
    <lineage>
        <taxon>Archaea</taxon>
        <taxon>Nitrososphaerota</taxon>
        <taxon>Nitrososphaeria</taxon>
        <taxon>Nitrosopumilales</taxon>
        <taxon>Nitrosopumilaceae</taxon>
        <taxon>Candidatus Nitrosomarinus</taxon>
    </lineage>
</organism>